<comment type="caution">
    <text evidence="3">The sequence shown here is derived from an EMBL/GenBank/DDBJ whole genome shotgun (WGS) entry which is preliminary data.</text>
</comment>
<name>A0A261EY64_9BIFI</name>
<dbReference type="SUPFAM" id="SSF54106">
    <property type="entry name" value="LysM domain"/>
    <property type="match status" value="1"/>
</dbReference>
<evidence type="ECO:0000256" key="1">
    <source>
        <dbReference type="SAM" id="Phobius"/>
    </source>
</evidence>
<dbReference type="CDD" id="cd00118">
    <property type="entry name" value="LysM"/>
    <property type="match status" value="1"/>
</dbReference>
<keyword evidence="4" id="KW-1185">Reference proteome</keyword>
<dbReference type="SMART" id="SM00257">
    <property type="entry name" value="LysM"/>
    <property type="match status" value="1"/>
</dbReference>
<organism evidence="3 4">
    <name type="scientific">Pseudoscardovia radai</name>
    <dbReference type="NCBI Taxonomy" id="987066"/>
    <lineage>
        <taxon>Bacteria</taxon>
        <taxon>Bacillati</taxon>
        <taxon>Actinomycetota</taxon>
        <taxon>Actinomycetes</taxon>
        <taxon>Bifidobacteriales</taxon>
        <taxon>Bifidobacteriaceae</taxon>
        <taxon>Pseudoscardovia</taxon>
    </lineage>
</organism>
<dbReference type="RefSeq" id="WP_094660686.1">
    <property type="nucleotide sequence ID" value="NZ_MWWR01000006.1"/>
</dbReference>
<protein>
    <submittedName>
        <fullName evidence="3">Peptidoglycan-binding LysM domain</fullName>
    </submittedName>
</protein>
<accession>A0A261EY64</accession>
<keyword evidence="1" id="KW-1133">Transmembrane helix</keyword>
<dbReference type="PROSITE" id="PS51782">
    <property type="entry name" value="LYSM"/>
    <property type="match status" value="1"/>
</dbReference>
<sequence>MTLATARKTATGAIATAATDVALDSGPLRLTRRGRIVVSLVVTALVSALAGFLGPVRSAYSREEPQRVEVYQVQPGDTLWRYAEQITPEGGDVRDTVRQIQKLNDMDTPTLYAGQRLVVPVDE</sequence>
<evidence type="ECO:0000313" key="4">
    <source>
        <dbReference type="Proteomes" id="UP000216725"/>
    </source>
</evidence>
<feature type="domain" description="LysM" evidence="2">
    <location>
        <begin position="69"/>
        <end position="119"/>
    </location>
</feature>
<reference evidence="3 4" key="1">
    <citation type="journal article" date="2017" name="BMC Genomics">
        <title>Comparative genomic and phylogenomic analyses of the Bifidobacteriaceae family.</title>
        <authorList>
            <person name="Lugli G.A."/>
            <person name="Milani C."/>
            <person name="Turroni F."/>
            <person name="Duranti S."/>
            <person name="Mancabelli L."/>
            <person name="Mangifesta M."/>
            <person name="Ferrario C."/>
            <person name="Modesto M."/>
            <person name="Mattarelli P."/>
            <person name="Jiri K."/>
            <person name="van Sinderen D."/>
            <person name="Ventura M."/>
        </authorList>
    </citation>
    <scope>NUCLEOTIDE SEQUENCE [LARGE SCALE GENOMIC DNA]</scope>
    <source>
        <strain evidence="3 4">DSM 24742</strain>
    </source>
</reference>
<keyword evidence="1" id="KW-0472">Membrane</keyword>
<dbReference type="OrthoDB" id="5084290at2"/>
<evidence type="ECO:0000259" key="2">
    <source>
        <dbReference type="PROSITE" id="PS51782"/>
    </source>
</evidence>
<dbReference type="AlphaFoldDB" id="A0A261EY64"/>
<feature type="transmembrane region" description="Helical" evidence="1">
    <location>
        <begin position="36"/>
        <end position="56"/>
    </location>
</feature>
<evidence type="ECO:0000313" key="3">
    <source>
        <dbReference type="EMBL" id="OZG51785.1"/>
    </source>
</evidence>
<dbReference type="Pfam" id="PF01476">
    <property type="entry name" value="LysM"/>
    <property type="match status" value="1"/>
</dbReference>
<dbReference type="InterPro" id="IPR018392">
    <property type="entry name" value="LysM"/>
</dbReference>
<gene>
    <name evidence="3" type="ORF">PSRA_0865</name>
</gene>
<proteinExistence type="predicted"/>
<dbReference type="Proteomes" id="UP000216725">
    <property type="component" value="Unassembled WGS sequence"/>
</dbReference>
<dbReference type="Gene3D" id="3.10.350.10">
    <property type="entry name" value="LysM domain"/>
    <property type="match status" value="1"/>
</dbReference>
<dbReference type="InterPro" id="IPR036779">
    <property type="entry name" value="LysM_dom_sf"/>
</dbReference>
<dbReference type="EMBL" id="MWWR01000006">
    <property type="protein sequence ID" value="OZG51785.1"/>
    <property type="molecule type" value="Genomic_DNA"/>
</dbReference>
<keyword evidence="1" id="KW-0812">Transmembrane</keyword>